<dbReference type="SUPFAM" id="SSF143870">
    <property type="entry name" value="PF0523-like"/>
    <property type="match status" value="1"/>
</dbReference>
<protein>
    <recommendedName>
        <fullName evidence="4">EKC/KEOPS complex subunit CGI121</fullName>
    </recommendedName>
    <alternativeName>
        <fullName evidence="3">EKC/KEOPS complex subunit cgi121</fullName>
    </alternativeName>
</protein>
<keyword evidence="10" id="KW-1185">Reference proteome</keyword>
<evidence type="ECO:0000313" key="9">
    <source>
        <dbReference type="EMBL" id="KAF5367375.1"/>
    </source>
</evidence>
<dbReference type="AlphaFoldDB" id="A0A8H5GMB7"/>
<dbReference type="PANTHER" id="PTHR15840">
    <property type="entry name" value="CGI-121 FAMILY MEMBER"/>
    <property type="match status" value="1"/>
</dbReference>
<evidence type="ECO:0000313" key="10">
    <source>
        <dbReference type="Proteomes" id="UP000559256"/>
    </source>
</evidence>
<dbReference type="OrthoDB" id="329139at2759"/>
<dbReference type="Proteomes" id="UP000559256">
    <property type="component" value="Unassembled WGS sequence"/>
</dbReference>
<sequence>MLITEAIRRYGVSDTTKSLLVVHITNQSLSLESVEKKMKGIVSGDMLPFGELGGITDWDRVKKYYKLDKEVKDRGDAIAQRAFTDNVVISSVAMKSVMQ</sequence>
<organism evidence="9 10">
    <name type="scientific">Tetrapyrgos nigripes</name>
    <dbReference type="NCBI Taxonomy" id="182062"/>
    <lineage>
        <taxon>Eukaryota</taxon>
        <taxon>Fungi</taxon>
        <taxon>Dikarya</taxon>
        <taxon>Basidiomycota</taxon>
        <taxon>Agaricomycotina</taxon>
        <taxon>Agaricomycetes</taxon>
        <taxon>Agaricomycetidae</taxon>
        <taxon>Agaricales</taxon>
        <taxon>Marasmiineae</taxon>
        <taxon>Marasmiaceae</taxon>
        <taxon>Tetrapyrgos</taxon>
    </lineage>
</organism>
<comment type="caution">
    <text evidence="9">The sequence shown here is derived from an EMBL/GenBank/DDBJ whole genome shotgun (WGS) entry which is preliminary data.</text>
</comment>
<dbReference type="InterPro" id="IPR036504">
    <property type="entry name" value="CGI121/TPRKB_sf"/>
</dbReference>
<comment type="function">
    <text evidence="7">Component of the EKC/KEOPS complex that is required for the formation of a threonylcarbamoyl group on adenosine at position 37 (t(6)A37) in tRNAs that read codons beginning with adenine. The complex is probably involved in the transfer of the threonylcarbamoyl moiety of threonylcarbamoyl-AMP (TC-AMP) to the N6 group of A37. CGI121 acts as an allosteric effector that regulates the t(6)A activity of the complex. The EKC/KEOPS complex also promotes both telomere uncapping and telomere elongation. The complex is required for efficient recruitment of transcriptional coactivators. CGI121 is not required for tRNA modification.</text>
</comment>
<evidence type="ECO:0000256" key="3">
    <source>
        <dbReference type="ARBA" id="ARBA00015316"/>
    </source>
</evidence>
<dbReference type="EMBL" id="JAACJM010000019">
    <property type="protein sequence ID" value="KAF5367375.1"/>
    <property type="molecule type" value="Genomic_DNA"/>
</dbReference>
<comment type="similarity">
    <text evidence="2 8">Belongs to the CGI121/TPRKB family.</text>
</comment>
<dbReference type="Pfam" id="PF08617">
    <property type="entry name" value="CGI-121"/>
    <property type="match status" value="1"/>
</dbReference>
<accession>A0A8H5GMB7</accession>
<evidence type="ECO:0000256" key="6">
    <source>
        <dbReference type="ARBA" id="ARBA00023242"/>
    </source>
</evidence>
<evidence type="ECO:0000256" key="2">
    <source>
        <dbReference type="ARBA" id="ARBA00005546"/>
    </source>
</evidence>
<evidence type="ECO:0000256" key="7">
    <source>
        <dbReference type="ARBA" id="ARBA00025043"/>
    </source>
</evidence>
<dbReference type="GO" id="GO:0005829">
    <property type="term" value="C:cytosol"/>
    <property type="evidence" value="ECO:0007669"/>
    <property type="project" value="TreeGrafter"/>
</dbReference>
<comment type="subcellular location">
    <subcellularLocation>
        <location evidence="1">Nucleus</location>
    </subcellularLocation>
</comment>
<keyword evidence="6 8" id="KW-0539">Nucleus</keyword>
<evidence type="ECO:0000256" key="1">
    <source>
        <dbReference type="ARBA" id="ARBA00004123"/>
    </source>
</evidence>
<evidence type="ECO:0000256" key="4">
    <source>
        <dbReference type="ARBA" id="ARBA00016009"/>
    </source>
</evidence>
<dbReference type="InterPro" id="IPR013926">
    <property type="entry name" value="CGI121/TPRKB"/>
</dbReference>
<keyword evidence="5" id="KW-0819">tRNA processing</keyword>
<dbReference type="GO" id="GO:0002949">
    <property type="term" value="P:tRNA threonylcarbamoyladenosine modification"/>
    <property type="evidence" value="ECO:0007669"/>
    <property type="project" value="TreeGrafter"/>
</dbReference>
<evidence type="ECO:0000256" key="8">
    <source>
        <dbReference type="RuleBase" id="RU004398"/>
    </source>
</evidence>
<evidence type="ECO:0000256" key="5">
    <source>
        <dbReference type="ARBA" id="ARBA00022694"/>
    </source>
</evidence>
<reference evidence="9 10" key="1">
    <citation type="journal article" date="2020" name="ISME J.">
        <title>Uncovering the hidden diversity of litter-decomposition mechanisms in mushroom-forming fungi.</title>
        <authorList>
            <person name="Floudas D."/>
            <person name="Bentzer J."/>
            <person name="Ahren D."/>
            <person name="Johansson T."/>
            <person name="Persson P."/>
            <person name="Tunlid A."/>
        </authorList>
    </citation>
    <scope>NUCLEOTIDE SEQUENCE [LARGE SCALE GENOMIC DNA]</scope>
    <source>
        <strain evidence="9 10">CBS 291.85</strain>
    </source>
</reference>
<dbReference type="Gene3D" id="3.30.2380.10">
    <property type="entry name" value="CGI121/TPRKB"/>
    <property type="match status" value="1"/>
</dbReference>
<name>A0A8H5GMB7_9AGAR</name>
<gene>
    <name evidence="9" type="ORF">D9758_003699</name>
</gene>
<dbReference type="PANTHER" id="PTHR15840:SF10">
    <property type="entry name" value="EKC_KEOPS COMPLEX SUBUNIT TPRKB"/>
    <property type="match status" value="1"/>
</dbReference>
<dbReference type="GO" id="GO:0005634">
    <property type="term" value="C:nucleus"/>
    <property type="evidence" value="ECO:0007669"/>
    <property type="project" value="UniProtKB-SubCell"/>
</dbReference>
<proteinExistence type="inferred from homology"/>
<dbReference type="GO" id="GO:0000408">
    <property type="term" value="C:EKC/KEOPS complex"/>
    <property type="evidence" value="ECO:0007669"/>
    <property type="project" value="TreeGrafter"/>
</dbReference>